<dbReference type="SUPFAM" id="SSF51905">
    <property type="entry name" value="FAD/NAD(P)-binding domain"/>
    <property type="match status" value="1"/>
</dbReference>
<evidence type="ECO:0000313" key="5">
    <source>
        <dbReference type="EMBL" id="OOQ84514.1"/>
    </source>
</evidence>
<sequence length="609" mass="69444">MLSAYLGQMSIPNIVLEKGAEITTDPRGIALDEDGIRLLQGAGLYPSVYTEIGTCMHKFKFIGGTDPVLDKRAFIEMDYGTTEGSTGHVGFICHKQPALERCLRDAMASSKYCDLRSNSEVISLSEDDQGTICQYRDAKGQERRIRSQFFIGADGKTGFTRKQYLEPRGILMEQAHQSFYEETWVALNWKISLPNEKTHPDFALWRLGYTPEQVYDLFFPLNFRFICNPNRPSVCGRFGLPSDRLWRFEFVVGKGEDGDEMAEPGMIKKVVFPYITHPGRRYGLLQDVQFPEDCIQVLRSRPFRFSARSCNRWSDGRVVLCGDAAHVFPPFGGQGIASGFRDAVSLAWRLAVLCRIQENKPGFHEQVLKAWYEERKQQLEKSLSSTIENGKFVTESNPFKIWIRNVYLWFVQLVPSWRHELSLGRRKEGLVRYEHSPEMPFMAEHNGGLCLPQVYCRSLQGSDTEVKFTDDIIFRQGKTGMFQLLVYLKTLDEVASAREVVSNIGDLFHGLIRDDETTFLVENMAAASSKIDLDLFRLASGEEFAQSKLCENRPEPKFYDPFCLRKALEGRRYTIVRPDRFIFASCNSREELRTIARAAAAHVQGSEAS</sequence>
<gene>
    <name evidence="5" type="ORF">PEBR_29829</name>
</gene>
<dbReference type="Gene3D" id="3.50.50.60">
    <property type="entry name" value="FAD/NAD(P)-binding domain"/>
    <property type="match status" value="2"/>
</dbReference>
<dbReference type="PANTHER" id="PTHR43476:SF3">
    <property type="entry name" value="FAD-BINDING MONOOXYGENASE"/>
    <property type="match status" value="1"/>
</dbReference>
<evidence type="ECO:0000256" key="3">
    <source>
        <dbReference type="ARBA" id="ARBA00023002"/>
    </source>
</evidence>
<dbReference type="EMBL" id="LJBN01000179">
    <property type="protein sequence ID" value="OOQ84514.1"/>
    <property type="molecule type" value="Genomic_DNA"/>
</dbReference>
<keyword evidence="2" id="KW-0274">FAD</keyword>
<feature type="domain" description="FAD-binding" evidence="4">
    <location>
        <begin position="1"/>
        <end position="190"/>
    </location>
</feature>
<evidence type="ECO:0000313" key="6">
    <source>
        <dbReference type="Proteomes" id="UP000190744"/>
    </source>
</evidence>
<keyword evidence="1" id="KW-0285">Flavoprotein</keyword>
<proteinExistence type="predicted"/>
<dbReference type="GO" id="GO:0071949">
    <property type="term" value="F:FAD binding"/>
    <property type="evidence" value="ECO:0007669"/>
    <property type="project" value="InterPro"/>
</dbReference>
<accession>A0A1S9RG44</accession>
<feature type="domain" description="FAD-binding" evidence="4">
    <location>
        <begin position="296"/>
        <end position="355"/>
    </location>
</feature>
<dbReference type="AlphaFoldDB" id="A0A1S9RG44"/>
<comment type="caution">
    <text evidence="5">The sequence shown here is derived from an EMBL/GenBank/DDBJ whole genome shotgun (WGS) entry which is preliminary data.</text>
</comment>
<name>A0A1S9RG44_PENBI</name>
<dbReference type="Pfam" id="PF01494">
    <property type="entry name" value="FAD_binding_3"/>
    <property type="match status" value="2"/>
</dbReference>
<dbReference type="GO" id="GO:0004497">
    <property type="term" value="F:monooxygenase activity"/>
    <property type="evidence" value="ECO:0007669"/>
    <property type="project" value="UniProtKB-KW"/>
</dbReference>
<evidence type="ECO:0000259" key="4">
    <source>
        <dbReference type="Pfam" id="PF01494"/>
    </source>
</evidence>
<organism evidence="5 6">
    <name type="scientific">Penicillium brasilianum</name>
    <dbReference type="NCBI Taxonomy" id="104259"/>
    <lineage>
        <taxon>Eukaryota</taxon>
        <taxon>Fungi</taxon>
        <taxon>Dikarya</taxon>
        <taxon>Ascomycota</taxon>
        <taxon>Pezizomycotina</taxon>
        <taxon>Eurotiomycetes</taxon>
        <taxon>Eurotiomycetidae</taxon>
        <taxon>Eurotiales</taxon>
        <taxon>Aspergillaceae</taxon>
        <taxon>Penicillium</taxon>
    </lineage>
</organism>
<keyword evidence="3" id="KW-0560">Oxidoreductase</keyword>
<dbReference type="InterPro" id="IPR050631">
    <property type="entry name" value="PheA/TfdB_FAD_monoxygenase"/>
</dbReference>
<dbReference type="PANTHER" id="PTHR43476">
    <property type="entry name" value="3-(3-HYDROXY-PHENYL)PROPIONATE/3-HYDROXYCINNAMIC ACID HYDROXYLASE"/>
    <property type="match status" value="1"/>
</dbReference>
<evidence type="ECO:0000256" key="1">
    <source>
        <dbReference type="ARBA" id="ARBA00022630"/>
    </source>
</evidence>
<evidence type="ECO:0000256" key="2">
    <source>
        <dbReference type="ARBA" id="ARBA00022827"/>
    </source>
</evidence>
<dbReference type="InterPro" id="IPR002938">
    <property type="entry name" value="FAD-bd"/>
</dbReference>
<dbReference type="InterPro" id="IPR036188">
    <property type="entry name" value="FAD/NAD-bd_sf"/>
</dbReference>
<protein>
    <submittedName>
        <fullName evidence="5">Monooxygenase</fullName>
    </submittedName>
</protein>
<keyword evidence="5" id="KW-0503">Monooxygenase</keyword>
<dbReference type="Proteomes" id="UP000190744">
    <property type="component" value="Unassembled WGS sequence"/>
</dbReference>
<reference evidence="6" key="1">
    <citation type="submission" date="2015-09" db="EMBL/GenBank/DDBJ databases">
        <authorList>
            <person name="Fill T.P."/>
            <person name="Baretta J.F."/>
            <person name="de Almeida L.G."/>
            <person name="Rocha M."/>
            <person name="de Souza D.H."/>
            <person name="Malavazi I."/>
            <person name="Cerdeira L.T."/>
            <person name="Hong H."/>
            <person name="Samborskyy M."/>
            <person name="de Vasconcelos A.T."/>
            <person name="Leadlay P."/>
            <person name="Rodrigues-Filho E."/>
        </authorList>
    </citation>
    <scope>NUCLEOTIDE SEQUENCE [LARGE SCALE GENOMIC DNA]</scope>
    <source>
        <strain evidence="6">LaBioMMi 136</strain>
    </source>
</reference>